<evidence type="ECO:0000256" key="1">
    <source>
        <dbReference type="ARBA" id="ARBA00012920"/>
    </source>
</evidence>
<feature type="domain" description="L-asparaginase N-terminal" evidence="2">
    <location>
        <begin position="8"/>
        <end position="191"/>
    </location>
</feature>
<dbReference type="GO" id="GO:0009066">
    <property type="term" value="P:aspartate family amino acid metabolic process"/>
    <property type="evidence" value="ECO:0007669"/>
    <property type="project" value="UniProtKB-ARBA"/>
</dbReference>
<sequence length="332" mass="36545">MDVSSQIIITIAGGLACATKDGQTNSSITEISDSIRKQFSSIDIQIIDYADIDSSLADLDFFYDLARTIQRKMNSHQVKGMILVYGTDTMEILAYFLHRCIINHNKPIVITGSTRETKNFDFDGRANLCNSIKQILNKDSIFYSNGVSINFAGKIHNPSYFRKEHTFSIDPFTSGKSGIIGMMHGENIDWRGVLKRPVLIPLPNKLESIPIVCAYPGAPDFLLDVFLNRNFKAVVIIAYGSGNVSEELFYSIKKAIEFGIKVILVTKCQFGGVSPEYAGVGGNQSLIDLGVVMASDLNAYQAMVVASLVIGNSMSKNGTNLDSYFNNEITKN</sequence>
<dbReference type="EMBL" id="REGN01006595">
    <property type="protein sequence ID" value="RNA08923.1"/>
    <property type="molecule type" value="Genomic_DNA"/>
</dbReference>
<dbReference type="SMART" id="SM00870">
    <property type="entry name" value="Asparaginase"/>
    <property type="match status" value="1"/>
</dbReference>
<dbReference type="Gene3D" id="3.40.50.40">
    <property type="match status" value="1"/>
</dbReference>
<dbReference type="InterPro" id="IPR006034">
    <property type="entry name" value="Asparaginase/glutaminase-like"/>
</dbReference>
<proteinExistence type="predicted"/>
<dbReference type="STRING" id="10195.A0A3M7QC97"/>
<dbReference type="Gene3D" id="3.40.50.1170">
    <property type="entry name" value="L-asparaginase, N-terminal domain"/>
    <property type="match status" value="1"/>
</dbReference>
<dbReference type="Pfam" id="PF17763">
    <property type="entry name" value="Asparaginase_C"/>
    <property type="match status" value="1"/>
</dbReference>
<dbReference type="PANTHER" id="PTHR11707">
    <property type="entry name" value="L-ASPARAGINASE"/>
    <property type="match status" value="1"/>
</dbReference>
<evidence type="ECO:0000313" key="4">
    <source>
        <dbReference type="EMBL" id="RNA08923.1"/>
    </source>
</evidence>
<dbReference type="PROSITE" id="PS51732">
    <property type="entry name" value="ASN_GLN_ASE_3"/>
    <property type="match status" value="1"/>
</dbReference>
<dbReference type="InterPro" id="IPR037152">
    <property type="entry name" value="L-asparaginase_N_sf"/>
</dbReference>
<dbReference type="Proteomes" id="UP000276133">
    <property type="component" value="Unassembled WGS sequence"/>
</dbReference>
<evidence type="ECO:0000313" key="5">
    <source>
        <dbReference type="Proteomes" id="UP000276133"/>
    </source>
</evidence>
<dbReference type="InterPro" id="IPR027474">
    <property type="entry name" value="L-asparaginase_N"/>
</dbReference>
<dbReference type="GO" id="GO:0004067">
    <property type="term" value="F:asparaginase activity"/>
    <property type="evidence" value="ECO:0007669"/>
    <property type="project" value="UniProtKB-UniRule"/>
</dbReference>
<evidence type="ECO:0000259" key="3">
    <source>
        <dbReference type="Pfam" id="PF17763"/>
    </source>
</evidence>
<name>A0A3M7QC97_BRAPC</name>
<keyword evidence="5" id="KW-1185">Reference proteome</keyword>
<evidence type="ECO:0000259" key="2">
    <source>
        <dbReference type="Pfam" id="PF00710"/>
    </source>
</evidence>
<accession>A0A3M7QC97</accession>
<dbReference type="PIRSF" id="PIRSF001220">
    <property type="entry name" value="L-ASNase_gatD"/>
    <property type="match status" value="1"/>
</dbReference>
<dbReference type="PRINTS" id="PR00139">
    <property type="entry name" value="ASNGLNASE"/>
</dbReference>
<dbReference type="Pfam" id="PF00710">
    <property type="entry name" value="Asparaginase"/>
    <property type="match status" value="1"/>
</dbReference>
<reference evidence="4 5" key="1">
    <citation type="journal article" date="2018" name="Sci. Rep.">
        <title>Genomic signatures of local adaptation to the degree of environmental predictability in rotifers.</title>
        <authorList>
            <person name="Franch-Gras L."/>
            <person name="Hahn C."/>
            <person name="Garcia-Roger E.M."/>
            <person name="Carmona M.J."/>
            <person name="Serra M."/>
            <person name="Gomez A."/>
        </authorList>
    </citation>
    <scope>NUCLEOTIDE SEQUENCE [LARGE SCALE GENOMIC DNA]</scope>
    <source>
        <strain evidence="4">HYR1</strain>
    </source>
</reference>
<gene>
    <name evidence="4" type="ORF">BpHYR1_026826</name>
</gene>
<dbReference type="SUPFAM" id="SSF53774">
    <property type="entry name" value="Glutaminase/Asparaginase"/>
    <property type="match status" value="1"/>
</dbReference>
<protein>
    <recommendedName>
        <fullName evidence="1">asparaginase</fullName>
        <ecNumber evidence="1">3.5.1.1</ecNumber>
    </recommendedName>
</protein>
<organism evidence="4 5">
    <name type="scientific">Brachionus plicatilis</name>
    <name type="common">Marine rotifer</name>
    <name type="synonym">Brachionus muelleri</name>
    <dbReference type="NCBI Taxonomy" id="10195"/>
    <lineage>
        <taxon>Eukaryota</taxon>
        <taxon>Metazoa</taxon>
        <taxon>Spiralia</taxon>
        <taxon>Gnathifera</taxon>
        <taxon>Rotifera</taxon>
        <taxon>Eurotatoria</taxon>
        <taxon>Monogononta</taxon>
        <taxon>Pseudotrocha</taxon>
        <taxon>Ploima</taxon>
        <taxon>Brachionidae</taxon>
        <taxon>Brachionus</taxon>
    </lineage>
</organism>
<dbReference type="InterPro" id="IPR036152">
    <property type="entry name" value="Asp/glu_Ase-like_sf"/>
</dbReference>
<comment type="caution">
    <text evidence="4">The sequence shown here is derived from an EMBL/GenBank/DDBJ whole genome shotgun (WGS) entry which is preliminary data.</text>
</comment>
<dbReference type="PANTHER" id="PTHR11707:SF28">
    <property type="entry name" value="60 KDA LYSOPHOSPHOLIPASE"/>
    <property type="match status" value="1"/>
</dbReference>
<dbReference type="PIRSF" id="PIRSF500176">
    <property type="entry name" value="L_ASNase"/>
    <property type="match status" value="1"/>
</dbReference>
<dbReference type="InterPro" id="IPR027473">
    <property type="entry name" value="L-asparaginase_C"/>
</dbReference>
<dbReference type="EC" id="3.5.1.1" evidence="1"/>
<dbReference type="AlphaFoldDB" id="A0A3M7QC97"/>
<feature type="domain" description="Asparaginase/glutaminase C-terminal" evidence="3">
    <location>
        <begin position="210"/>
        <end position="316"/>
    </location>
</feature>
<dbReference type="InterPro" id="IPR040919">
    <property type="entry name" value="Asparaginase_C"/>
</dbReference>
<dbReference type="OrthoDB" id="542841at2759"/>